<reference evidence="11" key="1">
    <citation type="submission" date="2015-07" db="EMBL/GenBank/DDBJ databases">
        <title>Screening of Lactobacillus with cholesterol-degrading property and effects on serum cholesterol in mice.</title>
        <authorList>
            <person name="Ding P."/>
        </authorList>
    </citation>
    <scope>NUCLEOTIDE SEQUENCE</scope>
    <source>
        <strain evidence="11">DPP8</strain>
    </source>
</reference>
<comment type="pathway">
    <text evidence="1">Lipid metabolism; bile acid biosynthesis.</text>
</comment>
<dbReference type="InterPro" id="IPR052193">
    <property type="entry name" value="Peptidase_C59"/>
</dbReference>
<evidence type="ECO:0000256" key="2">
    <source>
        <dbReference type="ARBA" id="ARBA00006625"/>
    </source>
</evidence>
<evidence type="ECO:0000256" key="5">
    <source>
        <dbReference type="ARBA" id="ARBA00044769"/>
    </source>
</evidence>
<dbReference type="CDD" id="cd00542">
    <property type="entry name" value="Ntn_PVA"/>
    <property type="match status" value="1"/>
</dbReference>
<comment type="catalytic activity">
    <reaction evidence="8">
        <text>cholate + taurine = taurocholate + H2O</text>
        <dbReference type="Rhea" id="RHEA:47108"/>
        <dbReference type="ChEBI" id="CHEBI:15377"/>
        <dbReference type="ChEBI" id="CHEBI:29747"/>
        <dbReference type="ChEBI" id="CHEBI:36257"/>
        <dbReference type="ChEBI" id="CHEBI:507393"/>
    </reaction>
    <physiologicalReaction direction="right-to-left" evidence="8">
        <dbReference type="Rhea" id="RHEA:47110"/>
    </physiologicalReaction>
</comment>
<evidence type="ECO:0000256" key="6">
    <source>
        <dbReference type="ARBA" id="ARBA00044804"/>
    </source>
</evidence>
<dbReference type="InterPro" id="IPR047711">
    <property type="entry name" value="CBAH"/>
</dbReference>
<dbReference type="Pfam" id="PF02275">
    <property type="entry name" value="CBAH"/>
    <property type="match status" value="1"/>
</dbReference>
<proteinExistence type="inferred from homology"/>
<dbReference type="Gene3D" id="3.60.60.10">
    <property type="entry name" value="Penicillin V Acylase, Chain A"/>
    <property type="match status" value="1"/>
</dbReference>
<comment type="catalytic activity">
    <reaction evidence="9">
        <text>taurodeoxycholate + H2O = deoxycholate + taurine</text>
        <dbReference type="Rhea" id="RHEA:47556"/>
        <dbReference type="ChEBI" id="CHEBI:15377"/>
        <dbReference type="ChEBI" id="CHEBI:23614"/>
        <dbReference type="ChEBI" id="CHEBI:36261"/>
        <dbReference type="ChEBI" id="CHEBI:507393"/>
    </reaction>
    <physiologicalReaction direction="left-to-right" evidence="9">
        <dbReference type="Rhea" id="RHEA:47557"/>
    </physiologicalReaction>
</comment>
<evidence type="ECO:0000256" key="8">
    <source>
        <dbReference type="ARBA" id="ARBA00047285"/>
    </source>
</evidence>
<accession>A0A0U3A8B5</accession>
<dbReference type="GO" id="GO:0006629">
    <property type="term" value="P:lipid metabolic process"/>
    <property type="evidence" value="ECO:0007669"/>
    <property type="project" value="UniProtKB-KW"/>
</dbReference>
<dbReference type="AlphaFoldDB" id="A0A0U3A8B5"/>
<evidence type="ECO:0000313" key="11">
    <source>
        <dbReference type="EMBL" id="ALT14558.1"/>
    </source>
</evidence>
<sequence>MCTAITYQSYNNYFGRNFDYEISYNEMVTITPRKYPLVFRKVENLDHHYAIIGITADVESYPLYYDAMNEKGLCIAGLNFVGYADYKKYDADKVNITPFELIPWLLGQFSSVREVKKNIQKLNLVNINFSEQLPLSPLHWLVADKQESIVIESVKEGLKIYDNPVGVLTNNPNFDYQLFNLNNYRALSNSTPQNSFSEKVDLDSYSRGMGGLGLPGDLSSMSRFVRAAFTKLNSLPMQTESGSVSQFFHILGSVEQQKGLCEVTDGKYEYTIYSSCCDMDKGVYYYRTYDNSQINSVSLNHEHLDTTELISYPLRSEAQYYAVN</sequence>
<dbReference type="InterPro" id="IPR029132">
    <property type="entry name" value="CBAH/NAAA_C"/>
</dbReference>
<organism evidence="11">
    <name type="scientific">Lactobacillus sp. DPP8</name>
    <dbReference type="NCBI Taxonomy" id="1742554"/>
    <lineage>
        <taxon>Bacteria</taxon>
        <taxon>Bacillati</taxon>
        <taxon>Bacillota</taxon>
        <taxon>Bacilli</taxon>
        <taxon>Lactobacillales</taxon>
        <taxon>Lactobacillaceae</taxon>
        <taxon>Lactobacillus</taxon>
    </lineage>
</organism>
<dbReference type="SUPFAM" id="SSF56235">
    <property type="entry name" value="N-terminal nucleophile aminohydrolases (Ntn hydrolases)"/>
    <property type="match status" value="1"/>
</dbReference>
<keyword evidence="4" id="KW-0443">Lipid metabolism</keyword>
<dbReference type="NCBIfam" id="NF038245">
    <property type="entry name" value="bile_salt_hydro"/>
    <property type="match status" value="1"/>
</dbReference>
<evidence type="ECO:0000256" key="7">
    <source>
        <dbReference type="ARBA" id="ARBA00044806"/>
    </source>
</evidence>
<protein>
    <recommendedName>
        <fullName evidence="5">choloylglycine hydrolase</fullName>
        <ecNumber evidence="5">3.5.1.24</ecNumber>
    </recommendedName>
    <alternativeName>
        <fullName evidence="6">Bile salt hydrolase</fullName>
    </alternativeName>
    <alternativeName>
        <fullName evidence="7">Choloylglycine hydrolase</fullName>
    </alternativeName>
</protein>
<feature type="domain" description="Choloylglycine hydrolase/NAAA C-terminal" evidence="10">
    <location>
        <begin position="2"/>
        <end position="312"/>
    </location>
</feature>
<evidence type="ECO:0000256" key="1">
    <source>
        <dbReference type="ARBA" id="ARBA00004860"/>
    </source>
</evidence>
<keyword evidence="3 11" id="KW-0378">Hydrolase</keyword>
<dbReference type="PANTHER" id="PTHR35527">
    <property type="entry name" value="CHOLOYLGLYCINE HYDROLASE"/>
    <property type="match status" value="1"/>
</dbReference>
<dbReference type="InterPro" id="IPR029055">
    <property type="entry name" value="Ntn_hydrolases_N"/>
</dbReference>
<evidence type="ECO:0000259" key="10">
    <source>
        <dbReference type="Pfam" id="PF02275"/>
    </source>
</evidence>
<evidence type="ECO:0000256" key="4">
    <source>
        <dbReference type="ARBA" id="ARBA00023098"/>
    </source>
</evidence>
<dbReference type="EMBL" id="KT343778">
    <property type="protein sequence ID" value="ALT14558.1"/>
    <property type="molecule type" value="Genomic_DNA"/>
</dbReference>
<gene>
    <name evidence="11" type="primary">bsh</name>
</gene>
<name>A0A0U3A8B5_9LACO</name>
<dbReference type="PANTHER" id="PTHR35527:SF2">
    <property type="entry name" value="HYDROLASE"/>
    <property type="match status" value="1"/>
</dbReference>
<evidence type="ECO:0000256" key="9">
    <source>
        <dbReference type="ARBA" id="ARBA00048897"/>
    </source>
</evidence>
<dbReference type="GO" id="GO:0045302">
    <property type="term" value="F:choloylglycine hydrolase activity"/>
    <property type="evidence" value="ECO:0007669"/>
    <property type="project" value="UniProtKB-EC"/>
</dbReference>
<dbReference type="EC" id="3.5.1.24" evidence="5"/>
<comment type="similarity">
    <text evidence="2">Belongs to the peptidase C59 family.</text>
</comment>
<evidence type="ECO:0000256" key="3">
    <source>
        <dbReference type="ARBA" id="ARBA00022801"/>
    </source>
</evidence>